<sequence length="249" mass="26266">MTTSFLRRFTFALLVALACPSASSAAEPLFDNTGDRCRNFGIFAPVDRAVARELLPARYQVPRPAFGLVELASCEGGTLDGQPTGPYRIAEAAIVMPTQRGGIPFPLGDLNLWMLWLLDSDPALAAAKGAAGYPGGVADIAFTPPVRGATRRFAAQVGHDGGYALAGSLLFLSRGLGFPQINQQYGQSPRGRIRTTNTIYKTTEALVGSATATFTPGSTLAQLFGKTRVQGLGIAGTGWYRNTTVLLGP</sequence>
<reference evidence="3" key="1">
    <citation type="submission" date="2021-11" db="EMBL/GenBank/DDBJ databases">
        <title>Cultivation dependent microbiological survey of springs from the worlds oldest radium mine currently devoted to the extraction of radon-saturated water.</title>
        <authorList>
            <person name="Kapinusova G."/>
            <person name="Smrhova T."/>
            <person name="Strejcek M."/>
            <person name="Suman J."/>
            <person name="Jani K."/>
            <person name="Pajer P."/>
            <person name="Uhlik O."/>
        </authorList>
    </citation>
    <scope>NUCLEOTIDE SEQUENCE [LARGE SCALE GENOMIC DNA]</scope>
    <source>
        <strain evidence="3">J379</strain>
    </source>
</reference>
<dbReference type="RefSeq" id="WP_353862393.1">
    <property type="nucleotide sequence ID" value="NZ_CP088295.1"/>
</dbReference>
<dbReference type="Proteomes" id="UP001058860">
    <property type="component" value="Chromosome"/>
</dbReference>
<dbReference type="EMBL" id="CP088295">
    <property type="protein sequence ID" value="UUY01849.1"/>
    <property type="molecule type" value="Genomic_DNA"/>
</dbReference>
<feature type="signal peptide" evidence="1">
    <location>
        <begin position="1"/>
        <end position="25"/>
    </location>
</feature>
<dbReference type="InterPro" id="IPR023375">
    <property type="entry name" value="ADC_dom_sf"/>
</dbReference>
<proteinExistence type="predicted"/>
<name>A0ABY5PB04_9ACTN</name>
<feature type="chain" id="PRO_5046958395" evidence="1">
    <location>
        <begin position="26"/>
        <end position="249"/>
    </location>
</feature>
<gene>
    <name evidence="2" type="ORF">LRS13_14065</name>
</gene>
<evidence type="ECO:0000313" key="2">
    <source>
        <dbReference type="EMBL" id="UUY01849.1"/>
    </source>
</evidence>
<protein>
    <submittedName>
        <fullName evidence="2">Uncharacterized protein</fullName>
    </submittedName>
</protein>
<dbReference type="SUPFAM" id="SSF160104">
    <property type="entry name" value="Acetoacetate decarboxylase-like"/>
    <property type="match status" value="1"/>
</dbReference>
<evidence type="ECO:0000256" key="1">
    <source>
        <dbReference type="SAM" id="SignalP"/>
    </source>
</evidence>
<keyword evidence="1" id="KW-0732">Signal</keyword>
<dbReference type="Gene3D" id="2.40.400.10">
    <property type="entry name" value="Acetoacetate decarboxylase-like"/>
    <property type="match status" value="1"/>
</dbReference>
<evidence type="ECO:0000313" key="3">
    <source>
        <dbReference type="Proteomes" id="UP001058860"/>
    </source>
</evidence>
<organism evidence="2 3">
    <name type="scientific">Svornostia abyssi</name>
    <dbReference type="NCBI Taxonomy" id="2898438"/>
    <lineage>
        <taxon>Bacteria</taxon>
        <taxon>Bacillati</taxon>
        <taxon>Actinomycetota</taxon>
        <taxon>Thermoleophilia</taxon>
        <taxon>Solirubrobacterales</taxon>
        <taxon>Baekduiaceae</taxon>
        <taxon>Svornostia</taxon>
    </lineage>
</organism>
<dbReference type="PROSITE" id="PS51257">
    <property type="entry name" value="PROKAR_LIPOPROTEIN"/>
    <property type="match status" value="1"/>
</dbReference>
<keyword evidence="3" id="KW-1185">Reference proteome</keyword>
<accession>A0ABY5PB04</accession>